<dbReference type="EMBL" id="BAABJX010000007">
    <property type="protein sequence ID" value="GAA4822755.1"/>
    <property type="molecule type" value="Genomic_DNA"/>
</dbReference>
<dbReference type="PANTHER" id="PTHR30314">
    <property type="entry name" value="CELL DIVISION PROTEIN FTSZ-RELATED"/>
    <property type="match status" value="1"/>
</dbReference>
<dbReference type="HAMAP" id="MF_00909">
    <property type="entry name" value="FtsZ"/>
    <property type="match status" value="1"/>
</dbReference>
<feature type="binding site" evidence="4">
    <location>
        <position position="190"/>
    </location>
    <ligand>
        <name>GTP</name>
        <dbReference type="ChEBI" id="CHEBI:37565"/>
    </ligand>
</feature>
<dbReference type="PROSITE" id="PS01134">
    <property type="entry name" value="FTSZ_1"/>
    <property type="match status" value="1"/>
</dbReference>
<keyword evidence="4 6" id="KW-0717">Septation</keyword>
<keyword evidence="2 4" id="KW-0547">Nucleotide-binding</keyword>
<dbReference type="InterPro" id="IPR024757">
    <property type="entry name" value="FtsZ_C"/>
</dbReference>
<feature type="binding site" evidence="4">
    <location>
        <begin position="112"/>
        <end position="114"/>
    </location>
    <ligand>
        <name>GTP</name>
        <dbReference type="ChEBI" id="CHEBI:37565"/>
    </ligand>
</feature>
<dbReference type="Proteomes" id="UP001500298">
    <property type="component" value="Unassembled WGS sequence"/>
</dbReference>
<dbReference type="InterPro" id="IPR018316">
    <property type="entry name" value="Tubulin/FtsZ_2-layer-sand-dom"/>
</dbReference>
<feature type="binding site" evidence="4">
    <location>
        <position position="143"/>
    </location>
    <ligand>
        <name>GTP</name>
        <dbReference type="ChEBI" id="CHEBI:37565"/>
    </ligand>
</feature>
<dbReference type="PANTHER" id="PTHR30314:SF3">
    <property type="entry name" value="MITOCHONDRIAL DIVISION PROTEIN FSZA"/>
    <property type="match status" value="1"/>
</dbReference>
<name>A0ABP9D5F9_9BACT</name>
<dbReference type="Pfam" id="PF12327">
    <property type="entry name" value="FtsZ_C"/>
    <property type="match status" value="1"/>
</dbReference>
<proteinExistence type="inferred from homology"/>
<dbReference type="InterPro" id="IPR000158">
    <property type="entry name" value="Cell_div_FtsZ"/>
</dbReference>
<evidence type="ECO:0000256" key="1">
    <source>
        <dbReference type="ARBA" id="ARBA00009690"/>
    </source>
</evidence>
<dbReference type="SUPFAM" id="SSF55307">
    <property type="entry name" value="Tubulin C-terminal domain-like"/>
    <property type="match status" value="1"/>
</dbReference>
<dbReference type="InterPro" id="IPR036525">
    <property type="entry name" value="Tubulin/FtsZ_GTPase_sf"/>
</dbReference>
<evidence type="ECO:0000313" key="11">
    <source>
        <dbReference type="Proteomes" id="UP001500298"/>
    </source>
</evidence>
<evidence type="ECO:0000256" key="3">
    <source>
        <dbReference type="ARBA" id="ARBA00023134"/>
    </source>
</evidence>
<dbReference type="InterPro" id="IPR020805">
    <property type="entry name" value="Cell_div_FtsZ_CS"/>
</dbReference>
<reference evidence="11" key="1">
    <citation type="journal article" date="2019" name="Int. J. Syst. Evol. Microbiol.">
        <title>The Global Catalogue of Microorganisms (GCM) 10K type strain sequencing project: providing services to taxonomists for standard genome sequencing and annotation.</title>
        <authorList>
            <consortium name="The Broad Institute Genomics Platform"/>
            <consortium name="The Broad Institute Genome Sequencing Center for Infectious Disease"/>
            <person name="Wu L."/>
            <person name="Ma J."/>
        </authorList>
    </citation>
    <scope>NUCLEOTIDE SEQUENCE [LARGE SCALE GENOMIC DNA]</scope>
    <source>
        <strain evidence="11">JCM 18326</strain>
    </source>
</reference>
<feature type="domain" description="Tubulin/FtsZ 2-layer sandwich" evidence="9">
    <location>
        <begin position="210"/>
        <end position="330"/>
    </location>
</feature>
<keyword evidence="4 6" id="KW-0131">Cell cycle</keyword>
<accession>A0ABP9D5F9</accession>
<comment type="caution">
    <text evidence="10">The sequence shown here is derived from an EMBL/GenBank/DDBJ whole genome shotgun (WGS) entry which is preliminary data.</text>
</comment>
<evidence type="ECO:0000259" key="9">
    <source>
        <dbReference type="SMART" id="SM00865"/>
    </source>
</evidence>
<keyword evidence="4 6" id="KW-0132">Cell division</keyword>
<keyword evidence="4" id="KW-0963">Cytoplasm</keyword>
<dbReference type="SMART" id="SM00865">
    <property type="entry name" value="Tubulin_C"/>
    <property type="match status" value="1"/>
</dbReference>
<evidence type="ECO:0000256" key="6">
    <source>
        <dbReference type="RuleBase" id="RU000631"/>
    </source>
</evidence>
<feature type="compositionally biased region" description="Basic and acidic residues" evidence="7">
    <location>
        <begin position="353"/>
        <end position="398"/>
    </location>
</feature>
<feature type="domain" description="Tubulin/FtsZ GTPase" evidence="8">
    <location>
        <begin position="16"/>
        <end position="208"/>
    </location>
</feature>
<feature type="region of interest" description="Disordered" evidence="7">
    <location>
        <begin position="338"/>
        <end position="420"/>
    </location>
</feature>
<dbReference type="Gene3D" id="3.40.50.1440">
    <property type="entry name" value="Tubulin/FtsZ, GTPase domain"/>
    <property type="match status" value="1"/>
</dbReference>
<dbReference type="PRINTS" id="PR00423">
    <property type="entry name" value="CELLDVISFTSZ"/>
</dbReference>
<dbReference type="CDD" id="cd02201">
    <property type="entry name" value="FtsZ_type1"/>
    <property type="match status" value="1"/>
</dbReference>
<keyword evidence="3 4" id="KW-0342">GTP-binding</keyword>
<evidence type="ECO:0000256" key="7">
    <source>
        <dbReference type="SAM" id="MobiDB-lite"/>
    </source>
</evidence>
<evidence type="ECO:0000256" key="4">
    <source>
        <dbReference type="HAMAP-Rule" id="MF_00909"/>
    </source>
</evidence>
<feature type="compositionally biased region" description="Basic and acidic residues" evidence="7">
    <location>
        <begin position="484"/>
        <end position="505"/>
    </location>
</feature>
<feature type="binding site" evidence="4">
    <location>
        <begin position="24"/>
        <end position="28"/>
    </location>
    <ligand>
        <name>GTP</name>
        <dbReference type="ChEBI" id="CHEBI:37565"/>
    </ligand>
</feature>
<dbReference type="SMART" id="SM00864">
    <property type="entry name" value="Tubulin"/>
    <property type="match status" value="1"/>
</dbReference>
<dbReference type="InterPro" id="IPR003008">
    <property type="entry name" value="Tubulin_FtsZ_GTPase"/>
</dbReference>
<protein>
    <recommendedName>
        <fullName evidence="4 5">Cell division protein FtsZ</fullName>
    </recommendedName>
</protein>
<feature type="binding site" evidence="4">
    <location>
        <position position="147"/>
    </location>
    <ligand>
        <name>GTP</name>
        <dbReference type="ChEBI" id="CHEBI:37565"/>
    </ligand>
</feature>
<comment type="similarity">
    <text evidence="1 4 6">Belongs to the FtsZ family.</text>
</comment>
<feature type="region of interest" description="Disordered" evidence="7">
    <location>
        <begin position="484"/>
        <end position="516"/>
    </location>
</feature>
<dbReference type="InterPro" id="IPR008280">
    <property type="entry name" value="Tub_FtsZ_C"/>
</dbReference>
<evidence type="ECO:0000256" key="2">
    <source>
        <dbReference type="ARBA" id="ARBA00022741"/>
    </source>
</evidence>
<comment type="subcellular location">
    <subcellularLocation>
        <location evidence="4">Cytoplasm</location>
    </subcellularLocation>
    <text evidence="4">Assembles at midcell at the inner surface of the cytoplasmic membrane.</text>
</comment>
<dbReference type="Gene3D" id="3.30.1330.20">
    <property type="entry name" value="Tubulin/FtsZ, C-terminal domain"/>
    <property type="match status" value="1"/>
</dbReference>
<dbReference type="InterPro" id="IPR037103">
    <property type="entry name" value="Tubulin/FtsZ-like_C"/>
</dbReference>
<evidence type="ECO:0000259" key="8">
    <source>
        <dbReference type="SMART" id="SM00864"/>
    </source>
</evidence>
<dbReference type="SUPFAM" id="SSF52490">
    <property type="entry name" value="Tubulin nucleotide-binding domain-like"/>
    <property type="match status" value="1"/>
</dbReference>
<comment type="function">
    <text evidence="4 6">Essential cell division protein that forms a contractile ring structure (Z ring) at the future cell division site. The regulation of the ring assembly controls the timing and the location of cell division. One of the functions of the FtsZ ring is to recruit other cell division proteins to the septum to produce a new cell wall between the dividing cells. Binds GTP and shows GTPase activity.</text>
</comment>
<evidence type="ECO:0000313" key="10">
    <source>
        <dbReference type="EMBL" id="GAA4822755.1"/>
    </source>
</evidence>
<dbReference type="Pfam" id="PF00091">
    <property type="entry name" value="Tubulin"/>
    <property type="match status" value="1"/>
</dbReference>
<gene>
    <name evidence="4" type="primary">ftsZ</name>
    <name evidence="10" type="ORF">GCM10023331_03890</name>
</gene>
<organism evidence="10 11">
    <name type="scientific">Algivirga pacifica</name>
    <dbReference type="NCBI Taxonomy" id="1162670"/>
    <lineage>
        <taxon>Bacteria</taxon>
        <taxon>Pseudomonadati</taxon>
        <taxon>Bacteroidota</taxon>
        <taxon>Cytophagia</taxon>
        <taxon>Cytophagales</taxon>
        <taxon>Flammeovirgaceae</taxon>
        <taxon>Algivirga</taxon>
    </lineage>
</organism>
<sequence length="516" mass="56246">MDTNYEFDIPAGASNIIKVFGVGGGGGNAVKHMYELGITDVDFFICNTDIQALQASPVPNKVQIGTELTEGLGAGAKPEVGKQAALESKEEITNILQNNTKMLFITAGMGGGTGTGAAPVIAEIAKELDILTVGIVTMPFKFEGKPKERRALEGIEELKKNCDTVLVILNDRLKEVYGRSTMKEAFGQADNVLTKGAKSIAEIITEDGYINVDFEDVNTVMRHSGQAVMGSATESGEDRAIRAAEGAITSPLLNNTNINNAQNILLSIVVSDYDEFGMEELEQITDYIQEQAGGQAEVIFGVASDPSLGDAISVTVIATGFETDGEEETRTVIDLHSGKANKETKPAPGYTTKGEDFFKEGESREQGVSEVKTEAASEENKVQTEEAPVEKEIEEEKAPQQAAPSPQKPKKRVFTLDDNYDVMDEQEIIEDEPSMEEPEDDTLQGRHQISRYMKASSVSEWSNEELKEKQETPAFIRRGVKLKDIPHSSESEQSRFNVSDKKKIMGDNSFLHDNVD</sequence>
<evidence type="ECO:0000256" key="5">
    <source>
        <dbReference type="NCBIfam" id="TIGR00065"/>
    </source>
</evidence>
<dbReference type="RefSeq" id="WP_345368746.1">
    <property type="nucleotide sequence ID" value="NZ_BAABJX010000007.1"/>
</dbReference>
<dbReference type="PROSITE" id="PS01135">
    <property type="entry name" value="FTSZ_2"/>
    <property type="match status" value="1"/>
</dbReference>
<dbReference type="InterPro" id="IPR045061">
    <property type="entry name" value="FtsZ/CetZ"/>
</dbReference>
<comment type="subunit">
    <text evidence="4">Homodimer. Polymerizes to form a dynamic ring structure in a strictly GTP-dependent manner. Interacts directly with several other division proteins.</text>
</comment>
<keyword evidence="11" id="KW-1185">Reference proteome</keyword>
<dbReference type="NCBIfam" id="TIGR00065">
    <property type="entry name" value="ftsZ"/>
    <property type="match status" value="1"/>
</dbReference>